<evidence type="ECO:0000256" key="1">
    <source>
        <dbReference type="ARBA" id="ARBA00004487"/>
    </source>
</evidence>
<evidence type="ECO:0000256" key="9">
    <source>
        <dbReference type="ARBA" id="ARBA00023018"/>
    </source>
</evidence>
<keyword evidence="5 21" id="KW-0812">Transmembrane</keyword>
<evidence type="ECO:0000256" key="16">
    <source>
        <dbReference type="ARBA" id="ARBA00023257"/>
    </source>
</evidence>
<feature type="transmembrane region" description="Helical" evidence="21">
    <location>
        <begin position="536"/>
        <end position="556"/>
    </location>
</feature>
<dbReference type="InterPro" id="IPR009030">
    <property type="entry name" value="Growth_fac_rcpt_cys_sf"/>
</dbReference>
<keyword evidence="16" id="KW-0628">Postsynaptic cell membrane</keyword>
<evidence type="ECO:0000256" key="17">
    <source>
        <dbReference type="ARBA" id="ARBA00023273"/>
    </source>
</evidence>
<feature type="transmembrane region" description="Helical" evidence="21">
    <location>
        <begin position="374"/>
        <end position="397"/>
    </location>
</feature>
<dbReference type="InterPro" id="IPR004035">
    <property type="entry name" value="Endouclease-III_FeS-bd_BS"/>
</dbReference>
<keyword evidence="9" id="KW-0770">Synapse</keyword>
<dbReference type="InterPro" id="IPR017978">
    <property type="entry name" value="GPCR_3_C"/>
</dbReference>
<keyword evidence="24" id="KW-1185">Reference proteome</keyword>
<reference evidence="23" key="2">
    <citation type="submission" date="2025-09" db="UniProtKB">
        <authorList>
            <consortium name="Ensembl"/>
        </authorList>
    </citation>
    <scope>IDENTIFICATION</scope>
</reference>
<evidence type="ECO:0000256" key="2">
    <source>
        <dbReference type="ARBA" id="ARBA00007242"/>
    </source>
</evidence>
<dbReference type="Ensembl" id="ENSDNVT00000005007.1">
    <property type="protein sequence ID" value="ENSDNVP00000004165.1"/>
    <property type="gene ID" value="ENSDNVG00000002957.1"/>
</dbReference>
<evidence type="ECO:0000256" key="10">
    <source>
        <dbReference type="ARBA" id="ARBA00023040"/>
    </source>
</evidence>
<keyword evidence="18" id="KW-0326">Glycosidase</keyword>
<sequence length="587" mass="63727">MSSAPQCFSAAGFPDAPPKATHSPSACLSRARAPLADPNLKDEPSAAALGGPSASREGQTPRCRPGSSGDPHAPRAGSPCCSIPCPASSTPRPRRLLRRAQSPARTRAATPSAFSRSLAHAANFLNMLLQANDIREASLAEDAEWYHALVRGLAAGEPRAYRAVLAFDAHPLASKPRLVLQATQESPEILLQDLSAAAAGNLSGDDRLLRNDLRSLETPKWSRGDGYVGDAGHVRWSPPFLECRDGKFLPAWMVSLSSPFYGLKPDLSPELKGIVRLDVKLQDVQLDPCASGTGWFADTHRCDLNSTQCVPQESRGFVLGSYLCRCKPGFYGAAGQLGVSEAGGRLACRPCRPGCTACVDDAPCLIEEDRALRAAVLACQAACMLAVFLCMLVSYHFRRSKRIRASGVVLLETILFGSLLLYFPVFILYFKPSTFRCIVLRWVRVLGFAIVYGTITLKLHRVLQAFLCHSAQRGPYLSSGRVLKLLGLMLLLALWFLAAWTGGMLENADRSIPLVIGAQTARGLRFQLCGHDRWDYMMVVAEMLLLLWGSSLCFATRAVPSAFHEPRYLGVALHNELLVSAAFHVAR</sequence>
<dbReference type="InterPro" id="IPR054714">
    <property type="entry name" value="GPR158_179_extracellular"/>
</dbReference>
<dbReference type="InterPro" id="IPR000337">
    <property type="entry name" value="GPCR_3"/>
</dbReference>
<keyword evidence="17" id="KW-0966">Cell projection</keyword>
<keyword evidence="14" id="KW-0325">Glycoprotein</keyword>
<keyword evidence="13" id="KW-0675">Receptor</keyword>
<reference evidence="23" key="1">
    <citation type="submission" date="2025-08" db="UniProtKB">
        <authorList>
            <consortium name="Ensembl"/>
        </authorList>
    </citation>
    <scope>IDENTIFICATION</scope>
</reference>
<dbReference type="GO" id="GO:0045211">
    <property type="term" value="C:postsynaptic membrane"/>
    <property type="evidence" value="ECO:0007669"/>
    <property type="project" value="UniProtKB-SubCell"/>
</dbReference>
<evidence type="ECO:0000256" key="4">
    <source>
        <dbReference type="ARBA" id="ARBA00022475"/>
    </source>
</evidence>
<dbReference type="PRINTS" id="PR00248">
    <property type="entry name" value="GPCRMGR"/>
</dbReference>
<evidence type="ECO:0000256" key="6">
    <source>
        <dbReference type="ARBA" id="ARBA00022729"/>
    </source>
</evidence>
<keyword evidence="7" id="KW-0378">Hydrolase</keyword>
<keyword evidence="6" id="KW-0732">Signal</keyword>
<evidence type="ECO:0000313" key="24">
    <source>
        <dbReference type="Proteomes" id="UP000694423"/>
    </source>
</evidence>
<dbReference type="GO" id="GO:0016798">
    <property type="term" value="F:hydrolase activity, acting on glycosyl bonds"/>
    <property type="evidence" value="ECO:0007669"/>
    <property type="project" value="UniProtKB-KW"/>
</dbReference>
<evidence type="ECO:0000256" key="13">
    <source>
        <dbReference type="ARBA" id="ARBA00023170"/>
    </source>
</evidence>
<comment type="subcellular location">
    <subcellularLocation>
        <location evidence="1">Cell projection</location>
        <location evidence="1">Neuron projection</location>
    </subcellularLocation>
    <subcellularLocation>
        <location evidence="19">Postsynaptic cell membrane</location>
        <topology evidence="19">Multi-pass membrane protein</topology>
    </subcellularLocation>
</comment>
<dbReference type="AlphaFoldDB" id="A0A8C4P3J7"/>
<keyword evidence="12" id="KW-1015">Disulfide bond</keyword>
<keyword evidence="11 21" id="KW-0472">Membrane</keyword>
<feature type="compositionally biased region" description="Low complexity" evidence="20">
    <location>
        <begin position="78"/>
        <end position="91"/>
    </location>
</feature>
<dbReference type="Proteomes" id="UP000694423">
    <property type="component" value="Unplaced"/>
</dbReference>
<dbReference type="GO" id="GO:0043005">
    <property type="term" value="C:neuron projection"/>
    <property type="evidence" value="ECO:0007669"/>
    <property type="project" value="UniProtKB-SubCell"/>
</dbReference>
<organism evidence="23 24">
    <name type="scientific">Dromaius novaehollandiae</name>
    <name type="common">Emu</name>
    <dbReference type="NCBI Taxonomy" id="8790"/>
    <lineage>
        <taxon>Eukaryota</taxon>
        <taxon>Metazoa</taxon>
        <taxon>Chordata</taxon>
        <taxon>Craniata</taxon>
        <taxon>Vertebrata</taxon>
        <taxon>Euteleostomi</taxon>
        <taxon>Archelosauria</taxon>
        <taxon>Archosauria</taxon>
        <taxon>Dinosauria</taxon>
        <taxon>Saurischia</taxon>
        <taxon>Theropoda</taxon>
        <taxon>Coelurosauria</taxon>
        <taxon>Aves</taxon>
        <taxon>Palaeognathae</taxon>
        <taxon>Casuariiformes</taxon>
        <taxon>Dromaiidae</taxon>
        <taxon>Dromaius</taxon>
    </lineage>
</organism>
<evidence type="ECO:0000256" key="7">
    <source>
        <dbReference type="ARBA" id="ARBA00022801"/>
    </source>
</evidence>
<dbReference type="PANTHER" id="PTHR32546">
    <property type="entry name" value="G-PROTEIN COUPLED RECEPTOR 158-RELATED"/>
    <property type="match status" value="1"/>
</dbReference>
<feature type="transmembrane region" description="Helical" evidence="21">
    <location>
        <begin position="482"/>
        <end position="501"/>
    </location>
</feature>
<evidence type="ECO:0000256" key="12">
    <source>
        <dbReference type="ARBA" id="ARBA00023157"/>
    </source>
</evidence>
<feature type="transmembrane region" description="Helical" evidence="21">
    <location>
        <begin position="442"/>
        <end position="461"/>
    </location>
</feature>
<dbReference type="Pfam" id="PF00003">
    <property type="entry name" value="7tm_3"/>
    <property type="match status" value="1"/>
</dbReference>
<comment type="similarity">
    <text evidence="2">Belongs to the G-protein coupled receptor 3 family.</text>
</comment>
<evidence type="ECO:0000256" key="3">
    <source>
        <dbReference type="ARBA" id="ARBA00008343"/>
    </source>
</evidence>
<evidence type="ECO:0000256" key="14">
    <source>
        <dbReference type="ARBA" id="ARBA00023180"/>
    </source>
</evidence>
<dbReference type="PROSITE" id="PS50259">
    <property type="entry name" value="G_PROTEIN_RECEP_F3_4"/>
    <property type="match status" value="1"/>
</dbReference>
<proteinExistence type="inferred from homology"/>
<keyword evidence="8 21" id="KW-1133">Transmembrane helix</keyword>
<evidence type="ECO:0000313" key="23">
    <source>
        <dbReference type="Ensembl" id="ENSDNVP00000004165.1"/>
    </source>
</evidence>
<dbReference type="InterPro" id="IPR043458">
    <property type="entry name" value="GPR158/179"/>
</dbReference>
<protein>
    <recommendedName>
        <fullName evidence="22">G-protein coupled receptors family 3 profile domain-containing protein</fullName>
    </recommendedName>
</protein>
<evidence type="ECO:0000256" key="18">
    <source>
        <dbReference type="ARBA" id="ARBA00023295"/>
    </source>
</evidence>
<evidence type="ECO:0000256" key="5">
    <source>
        <dbReference type="ARBA" id="ARBA00022692"/>
    </source>
</evidence>
<evidence type="ECO:0000256" key="8">
    <source>
        <dbReference type="ARBA" id="ARBA00022989"/>
    </source>
</evidence>
<dbReference type="GO" id="GO:0004930">
    <property type="term" value="F:G protein-coupled receptor activity"/>
    <property type="evidence" value="ECO:0007669"/>
    <property type="project" value="UniProtKB-KW"/>
</dbReference>
<name>A0A8C4P3J7_DRONO</name>
<evidence type="ECO:0000256" key="19">
    <source>
        <dbReference type="ARBA" id="ARBA00034104"/>
    </source>
</evidence>
<feature type="region of interest" description="Disordered" evidence="20">
    <location>
        <begin position="1"/>
        <end position="113"/>
    </location>
</feature>
<keyword evidence="4" id="KW-1003">Cell membrane</keyword>
<dbReference type="PANTHER" id="PTHR32546:SF7">
    <property type="entry name" value="G-PROTEIN COUPLED RECEPTOR 179-RELATED"/>
    <property type="match status" value="1"/>
</dbReference>
<dbReference type="Pfam" id="PF22572">
    <property type="entry name" value="GPR158_179_EC"/>
    <property type="match status" value="1"/>
</dbReference>
<evidence type="ECO:0000256" key="21">
    <source>
        <dbReference type="SAM" id="Phobius"/>
    </source>
</evidence>
<dbReference type="Gene3D" id="3.30.450.20">
    <property type="entry name" value="PAS domain"/>
    <property type="match status" value="1"/>
</dbReference>
<evidence type="ECO:0000259" key="22">
    <source>
        <dbReference type="PROSITE" id="PS50259"/>
    </source>
</evidence>
<feature type="domain" description="G-protein coupled receptors family 3 profile" evidence="22">
    <location>
        <begin position="372"/>
        <end position="587"/>
    </location>
</feature>
<evidence type="ECO:0000256" key="15">
    <source>
        <dbReference type="ARBA" id="ARBA00023224"/>
    </source>
</evidence>
<feature type="compositionally biased region" description="Low complexity" evidence="20">
    <location>
        <begin position="45"/>
        <end position="55"/>
    </location>
</feature>
<accession>A0A8C4P3J7</accession>
<keyword evidence="10" id="KW-0297">G-protein coupled receptor</keyword>
<keyword evidence="15" id="KW-0807">Transducer</keyword>
<comment type="similarity">
    <text evidence="3">Belongs to the Nth/MutY family.</text>
</comment>
<dbReference type="PROSITE" id="PS00764">
    <property type="entry name" value="ENDONUCLEASE_III_1"/>
    <property type="match status" value="1"/>
</dbReference>
<dbReference type="CDD" id="cd15293">
    <property type="entry name" value="7tmC_GPR158-like"/>
    <property type="match status" value="1"/>
</dbReference>
<dbReference type="SUPFAM" id="SSF57184">
    <property type="entry name" value="Growth factor receptor domain"/>
    <property type="match status" value="1"/>
</dbReference>
<evidence type="ECO:0000256" key="20">
    <source>
        <dbReference type="SAM" id="MobiDB-lite"/>
    </source>
</evidence>
<evidence type="ECO:0000256" key="11">
    <source>
        <dbReference type="ARBA" id="ARBA00023136"/>
    </source>
</evidence>
<feature type="transmembrane region" description="Helical" evidence="21">
    <location>
        <begin position="409"/>
        <end position="430"/>
    </location>
</feature>